<evidence type="ECO:0000313" key="2">
    <source>
        <dbReference type="Proteomes" id="UP000070394"/>
    </source>
</evidence>
<proteinExistence type="predicted"/>
<accession>A0A133ZSU9</accession>
<dbReference type="Proteomes" id="UP000070394">
    <property type="component" value="Unassembled WGS sequence"/>
</dbReference>
<dbReference type="RefSeq" id="WP_167345173.1">
    <property type="nucleotide sequence ID" value="NZ_KQ959804.1"/>
</dbReference>
<reference evidence="2" key="1">
    <citation type="submission" date="2016-01" db="EMBL/GenBank/DDBJ databases">
        <authorList>
            <person name="Mitreva M."/>
            <person name="Pepin K.H."/>
            <person name="Mihindukulasuriya K.A."/>
            <person name="Fulton R."/>
            <person name="Fronick C."/>
            <person name="O'Laughlin M."/>
            <person name="Miner T."/>
            <person name="Herter B."/>
            <person name="Rosa B.A."/>
            <person name="Cordes M."/>
            <person name="Tomlinson C."/>
            <person name="Wollam A."/>
            <person name="Palsikar V.B."/>
            <person name="Mardis E.R."/>
            <person name="Wilson R.K."/>
        </authorList>
    </citation>
    <scope>NUCLEOTIDE SEQUENCE [LARGE SCALE GENOMIC DNA]</scope>
    <source>
        <strain evidence="2">DNF00896</strain>
    </source>
</reference>
<sequence length="84" mass="9238">AGVNIFVFIYDVNNRSRNIGGNQATHRSGDYIESVHNENTYELIVDTSMINQDGFVAMCADAYSDDNLSSAIGSVTFTKIELIN</sequence>
<dbReference type="STRING" id="467210.HMPREF1866_01131"/>
<name>A0A133ZSU9_9FIRM</name>
<keyword evidence="2" id="KW-1185">Reference proteome</keyword>
<gene>
    <name evidence="1" type="ORF">HMPREF1866_01131</name>
</gene>
<dbReference type="PATRIC" id="fig|467210.3.peg.1122"/>
<evidence type="ECO:0000313" key="1">
    <source>
        <dbReference type="EMBL" id="KXB58519.1"/>
    </source>
</evidence>
<dbReference type="EMBL" id="LSDA01000050">
    <property type="protein sequence ID" value="KXB58519.1"/>
    <property type="molecule type" value="Genomic_DNA"/>
</dbReference>
<comment type="caution">
    <text evidence="1">The sequence shown here is derived from an EMBL/GenBank/DDBJ whole genome shotgun (WGS) entry which is preliminary data.</text>
</comment>
<feature type="non-terminal residue" evidence="1">
    <location>
        <position position="1"/>
    </location>
</feature>
<protein>
    <submittedName>
        <fullName evidence="1">Uncharacterized protein</fullName>
    </submittedName>
</protein>
<dbReference type="AlphaFoldDB" id="A0A133ZSU9"/>
<organism evidence="1 2">
    <name type="scientific">Lachnoanaerobaculum saburreum</name>
    <dbReference type="NCBI Taxonomy" id="467210"/>
    <lineage>
        <taxon>Bacteria</taxon>
        <taxon>Bacillati</taxon>
        <taxon>Bacillota</taxon>
        <taxon>Clostridia</taxon>
        <taxon>Lachnospirales</taxon>
        <taxon>Lachnospiraceae</taxon>
        <taxon>Lachnoanaerobaculum</taxon>
    </lineage>
</organism>